<dbReference type="AlphaFoldDB" id="A0A482XJR3"/>
<keyword evidence="1" id="KW-0472">Membrane</keyword>
<keyword evidence="1" id="KW-0812">Transmembrane</keyword>
<feature type="transmembrane region" description="Helical" evidence="1">
    <location>
        <begin position="99"/>
        <end position="120"/>
    </location>
</feature>
<proteinExistence type="predicted"/>
<evidence type="ECO:0000256" key="1">
    <source>
        <dbReference type="SAM" id="Phobius"/>
    </source>
</evidence>
<keyword evidence="1" id="KW-1133">Transmembrane helix</keyword>
<accession>A0A482XJR3</accession>
<dbReference type="InParanoid" id="A0A482XJR3"/>
<gene>
    <name evidence="2" type="ORF">LSTR_LSTR017093</name>
</gene>
<evidence type="ECO:0000313" key="3">
    <source>
        <dbReference type="Proteomes" id="UP000291343"/>
    </source>
</evidence>
<protein>
    <submittedName>
        <fullName evidence="2">Uncharacterized protein</fullName>
    </submittedName>
</protein>
<comment type="caution">
    <text evidence="2">The sequence shown here is derived from an EMBL/GenBank/DDBJ whole genome shotgun (WGS) entry which is preliminary data.</text>
</comment>
<evidence type="ECO:0000313" key="2">
    <source>
        <dbReference type="EMBL" id="RZF45558.1"/>
    </source>
</evidence>
<reference evidence="2 3" key="1">
    <citation type="journal article" date="2017" name="Gigascience">
        <title>Genome sequence of the small brown planthopper, Laodelphax striatellus.</title>
        <authorList>
            <person name="Zhu J."/>
            <person name="Jiang F."/>
            <person name="Wang X."/>
            <person name="Yang P."/>
            <person name="Bao Y."/>
            <person name="Zhao W."/>
            <person name="Wang W."/>
            <person name="Lu H."/>
            <person name="Wang Q."/>
            <person name="Cui N."/>
            <person name="Li J."/>
            <person name="Chen X."/>
            <person name="Luo L."/>
            <person name="Yu J."/>
            <person name="Kang L."/>
            <person name="Cui F."/>
        </authorList>
    </citation>
    <scope>NUCLEOTIDE SEQUENCE [LARGE SCALE GENOMIC DNA]</scope>
    <source>
        <strain evidence="2">Lst14</strain>
    </source>
</reference>
<sequence length="121" mass="13090">MAAKKVECVSDVPSCLVLLNSPTCPTRHSLSLSPFPRVIAPCSAHDDLFSLHQGFVPPGQPPSPSSAVFSLELLLVAAGSRPVGFVCSIFLSFYLSWWVTQACVLILLFFVPMCFVTGSFR</sequence>
<keyword evidence="3" id="KW-1185">Reference proteome</keyword>
<dbReference type="Proteomes" id="UP000291343">
    <property type="component" value="Unassembled WGS sequence"/>
</dbReference>
<organism evidence="2 3">
    <name type="scientific">Laodelphax striatellus</name>
    <name type="common">Small brown planthopper</name>
    <name type="synonym">Delphax striatella</name>
    <dbReference type="NCBI Taxonomy" id="195883"/>
    <lineage>
        <taxon>Eukaryota</taxon>
        <taxon>Metazoa</taxon>
        <taxon>Ecdysozoa</taxon>
        <taxon>Arthropoda</taxon>
        <taxon>Hexapoda</taxon>
        <taxon>Insecta</taxon>
        <taxon>Pterygota</taxon>
        <taxon>Neoptera</taxon>
        <taxon>Paraneoptera</taxon>
        <taxon>Hemiptera</taxon>
        <taxon>Auchenorrhyncha</taxon>
        <taxon>Fulgoroidea</taxon>
        <taxon>Delphacidae</taxon>
        <taxon>Criomorphinae</taxon>
        <taxon>Laodelphax</taxon>
    </lineage>
</organism>
<name>A0A482XJR3_LAOST</name>
<dbReference type="EMBL" id="QKKF02008794">
    <property type="protein sequence ID" value="RZF45558.1"/>
    <property type="molecule type" value="Genomic_DNA"/>
</dbReference>